<evidence type="ECO:0000313" key="3">
    <source>
        <dbReference type="EMBL" id="TQL58986.1"/>
    </source>
</evidence>
<keyword evidence="1" id="KW-1133">Transmembrane helix</keyword>
<dbReference type="Pfam" id="PF08666">
    <property type="entry name" value="SAF"/>
    <property type="match status" value="1"/>
</dbReference>
<dbReference type="InterPro" id="IPR017592">
    <property type="entry name" value="Pilus_assmbl_Flp-typ_CpaB"/>
</dbReference>
<accession>A0A542ZF63</accession>
<keyword evidence="1" id="KW-0472">Membrane</keyword>
<dbReference type="CDD" id="cd11614">
    <property type="entry name" value="SAF_CpaB_FlgA_like"/>
    <property type="match status" value="1"/>
</dbReference>
<protein>
    <submittedName>
        <fullName evidence="3">Flp pilus assembly protein CpaB</fullName>
    </submittedName>
</protein>
<name>A0A542ZF63_9MICO</name>
<dbReference type="Pfam" id="PF16976">
    <property type="entry name" value="RcpC"/>
    <property type="match status" value="1"/>
</dbReference>
<dbReference type="AlphaFoldDB" id="A0A542ZF63"/>
<dbReference type="RefSeq" id="WP_185745995.1">
    <property type="nucleotide sequence ID" value="NZ_BAAAKX010000003.1"/>
</dbReference>
<reference evidence="3 4" key="1">
    <citation type="submission" date="2019-06" db="EMBL/GenBank/DDBJ databases">
        <title>Sequencing the genomes of 1000 actinobacteria strains.</title>
        <authorList>
            <person name="Klenk H.-P."/>
        </authorList>
    </citation>
    <scope>NUCLEOTIDE SEQUENCE [LARGE SCALE GENOMIC DNA]</scope>
    <source>
        <strain evidence="3 4">DSM 18082</strain>
    </source>
</reference>
<evidence type="ECO:0000256" key="1">
    <source>
        <dbReference type="SAM" id="Phobius"/>
    </source>
</evidence>
<dbReference type="NCBIfam" id="TIGR03177">
    <property type="entry name" value="pilus_cpaB"/>
    <property type="match status" value="1"/>
</dbReference>
<evidence type="ECO:0000259" key="2">
    <source>
        <dbReference type="SMART" id="SM00858"/>
    </source>
</evidence>
<gene>
    <name evidence="3" type="ORF">FB474_0329</name>
</gene>
<feature type="transmembrane region" description="Helical" evidence="1">
    <location>
        <begin position="44"/>
        <end position="62"/>
    </location>
</feature>
<dbReference type="Proteomes" id="UP000319514">
    <property type="component" value="Unassembled WGS sequence"/>
</dbReference>
<feature type="domain" description="SAF" evidence="2">
    <location>
        <begin position="70"/>
        <end position="132"/>
    </location>
</feature>
<dbReference type="InterPro" id="IPR031571">
    <property type="entry name" value="RcpC_dom"/>
</dbReference>
<keyword evidence="4" id="KW-1185">Reference proteome</keyword>
<dbReference type="InterPro" id="IPR013974">
    <property type="entry name" value="SAF"/>
</dbReference>
<dbReference type="EMBL" id="VFOQ01000001">
    <property type="protein sequence ID" value="TQL58986.1"/>
    <property type="molecule type" value="Genomic_DNA"/>
</dbReference>
<organism evidence="3 4">
    <name type="scientific">Oryzihumus leptocrescens</name>
    <dbReference type="NCBI Taxonomy" id="297536"/>
    <lineage>
        <taxon>Bacteria</taxon>
        <taxon>Bacillati</taxon>
        <taxon>Actinomycetota</taxon>
        <taxon>Actinomycetes</taxon>
        <taxon>Micrococcales</taxon>
        <taxon>Intrasporangiaceae</taxon>
        <taxon>Oryzihumus</taxon>
    </lineage>
</organism>
<comment type="caution">
    <text evidence="3">The sequence shown here is derived from an EMBL/GenBank/DDBJ whole genome shotgun (WGS) entry which is preliminary data.</text>
</comment>
<sequence length="241" mass="23975">MTAGAGLLTAPSPTLVDRAQRLLPAGWRGRGRRAAWRRTRARRVLAALLAGLAAWLTLGAVLPQPVPSGVPVVVAAHDLAAGQALTGADLRVARWAPDTRPVGSVAEVTGLVGRRVAAPVSAGEALTPSRLHGPGLLTGLDADQVATHVGVPDARVAALLRPGDHVDVIDNGSGARIGVDLLVLATDPADAGSSSWTGVGSGAPAPGVVLAVTPEQASALARATGAGDLSAGVTLTLRPAG</sequence>
<keyword evidence="1" id="KW-0812">Transmembrane</keyword>
<proteinExistence type="predicted"/>
<evidence type="ECO:0000313" key="4">
    <source>
        <dbReference type="Proteomes" id="UP000319514"/>
    </source>
</evidence>
<dbReference type="SMART" id="SM00858">
    <property type="entry name" value="SAF"/>
    <property type="match status" value="1"/>
</dbReference>
<dbReference type="Gene3D" id="3.90.1210.10">
    <property type="entry name" value="Antifreeze-like/N-acetylneuraminic acid synthase C-terminal domain"/>
    <property type="match status" value="1"/>
</dbReference>